<dbReference type="GO" id="GO:0016020">
    <property type="term" value="C:membrane"/>
    <property type="evidence" value="ECO:0007669"/>
    <property type="project" value="UniProtKB-SubCell"/>
</dbReference>
<dbReference type="RefSeq" id="WP_017823086.1">
    <property type="nucleotide sequence ID" value="NZ_AORC01000009.1"/>
</dbReference>
<keyword evidence="3 9" id="KW-0808">Transferase</keyword>
<dbReference type="Pfam" id="PF02397">
    <property type="entry name" value="Bac_transf"/>
    <property type="match status" value="1"/>
</dbReference>
<evidence type="ECO:0000313" key="9">
    <source>
        <dbReference type="EMBL" id="EYT49319.1"/>
    </source>
</evidence>
<feature type="domain" description="Bacterial sugar transferase" evidence="8">
    <location>
        <begin position="257"/>
        <end position="445"/>
    </location>
</feature>
<dbReference type="EMBL" id="AORC01000009">
    <property type="protein sequence ID" value="EYT49319.1"/>
    <property type="molecule type" value="Genomic_DNA"/>
</dbReference>
<reference evidence="9 10" key="1">
    <citation type="journal article" date="2013" name="Genome Announc.">
        <title>Draft genome sequence of an Actinobacterium, Brachybacterium muris strain UCD-AY4.</title>
        <authorList>
            <person name="Lo J.R."/>
            <person name="Lang J.M."/>
            <person name="Darling A.E."/>
            <person name="Eisen J.A."/>
            <person name="Coil D.A."/>
        </authorList>
    </citation>
    <scope>NUCLEOTIDE SEQUENCE [LARGE SCALE GENOMIC DNA]</scope>
    <source>
        <strain evidence="9 10">UCD-AY4</strain>
    </source>
</reference>
<feature type="transmembrane region" description="Helical" evidence="7">
    <location>
        <begin position="27"/>
        <end position="50"/>
    </location>
</feature>
<dbReference type="PANTHER" id="PTHR30576:SF10">
    <property type="entry name" value="SLL5057 PROTEIN"/>
    <property type="match status" value="1"/>
</dbReference>
<dbReference type="AlphaFoldDB" id="A0A022L0B9"/>
<organism evidence="9 10">
    <name type="scientific">Brachybacterium muris UCD-AY4</name>
    <dbReference type="NCBI Taxonomy" id="1249481"/>
    <lineage>
        <taxon>Bacteria</taxon>
        <taxon>Bacillati</taxon>
        <taxon>Actinomycetota</taxon>
        <taxon>Actinomycetes</taxon>
        <taxon>Micrococcales</taxon>
        <taxon>Dermabacteraceae</taxon>
        <taxon>Brachybacterium</taxon>
    </lineage>
</organism>
<keyword evidence="6 7" id="KW-0472">Membrane</keyword>
<feature type="transmembrane region" description="Helical" evidence="7">
    <location>
        <begin position="87"/>
        <end position="106"/>
    </location>
</feature>
<dbReference type="PANTHER" id="PTHR30576">
    <property type="entry name" value="COLANIC BIOSYNTHESIS UDP-GLUCOSE LIPID CARRIER TRANSFERASE"/>
    <property type="match status" value="1"/>
</dbReference>
<name>A0A022L0B9_9MICO</name>
<evidence type="ECO:0000256" key="5">
    <source>
        <dbReference type="ARBA" id="ARBA00022989"/>
    </source>
</evidence>
<evidence type="ECO:0000256" key="3">
    <source>
        <dbReference type="ARBA" id="ARBA00022679"/>
    </source>
</evidence>
<dbReference type="GO" id="GO:0016780">
    <property type="term" value="F:phosphotransferase activity, for other substituted phosphate groups"/>
    <property type="evidence" value="ECO:0007669"/>
    <property type="project" value="TreeGrafter"/>
</dbReference>
<comment type="subcellular location">
    <subcellularLocation>
        <location evidence="1">Membrane</location>
        <topology evidence="1">Multi-pass membrane protein</topology>
    </subcellularLocation>
</comment>
<feature type="transmembrane region" description="Helical" evidence="7">
    <location>
        <begin position="112"/>
        <end position="133"/>
    </location>
</feature>
<evidence type="ECO:0000256" key="1">
    <source>
        <dbReference type="ARBA" id="ARBA00004141"/>
    </source>
</evidence>
<comment type="caution">
    <text evidence="9">The sequence shown here is derived from an EMBL/GenBank/DDBJ whole genome shotgun (WGS) entry which is preliminary data.</text>
</comment>
<dbReference type="InterPro" id="IPR017475">
    <property type="entry name" value="EPS_sugar_tfrase"/>
</dbReference>
<sequence length="451" mass="48433">MAHALAGQCFPAPHSGRNRPVPWAPALRFEIAATGLVVLVAVLVAGAVARSGGDEASTWSWTAVWLLLSLALGIRPPVRSLRTNLEAPLLAGGLTLIGSVVLDQAVPVVPSMPTHLVLLGALSTTAALLRTLLTVACRPRSVALVLDGSELEAPRATPHRLPVRIGPGILKDPSALARVLMLSVEQFDAEYVDLCPGIDPRTATGLVWELRARGVSVRLPLMGIPVRGSRLSAVTAPGSTLLVLAPPVQSLRVRVLKRTVDVLGALLLLLVLSPLLVAVAWVIHRDDPGPVLFRQERVGLGGRTFRIWKFRTMCVDADARLAALLRAQGREGTPLFKVEDDPRITRPGRVLRRYSIDELPQLLNVLDGSMSLVGPRPQRPAEVALYTGHAAHRLGVRPGMTGLWQVSGRSNLPWQKAQELDVFYAHNWSLALDLTIIGRTVRAVLAADGAV</sequence>
<proteinExistence type="inferred from homology"/>
<feature type="transmembrane region" description="Helical" evidence="7">
    <location>
        <begin position="56"/>
        <end position="75"/>
    </location>
</feature>
<keyword evidence="10" id="KW-1185">Reference proteome</keyword>
<evidence type="ECO:0000256" key="2">
    <source>
        <dbReference type="ARBA" id="ARBA00006464"/>
    </source>
</evidence>
<dbReference type="Proteomes" id="UP000019754">
    <property type="component" value="Unassembled WGS sequence"/>
</dbReference>
<feature type="transmembrane region" description="Helical" evidence="7">
    <location>
        <begin position="262"/>
        <end position="283"/>
    </location>
</feature>
<evidence type="ECO:0000256" key="6">
    <source>
        <dbReference type="ARBA" id="ARBA00023136"/>
    </source>
</evidence>
<dbReference type="STRING" id="1249481.D641_0107760"/>
<evidence type="ECO:0000256" key="7">
    <source>
        <dbReference type="SAM" id="Phobius"/>
    </source>
</evidence>
<accession>A0A022L0B9</accession>
<evidence type="ECO:0000256" key="4">
    <source>
        <dbReference type="ARBA" id="ARBA00022692"/>
    </source>
</evidence>
<comment type="similarity">
    <text evidence="2">Belongs to the bacterial sugar transferase family.</text>
</comment>
<keyword evidence="5 7" id="KW-1133">Transmembrane helix</keyword>
<keyword evidence="4 7" id="KW-0812">Transmembrane</keyword>
<dbReference type="NCBIfam" id="TIGR03025">
    <property type="entry name" value="EPS_sugtrans"/>
    <property type="match status" value="1"/>
</dbReference>
<gene>
    <name evidence="9" type="ORF">D641_0107760</name>
</gene>
<dbReference type="InterPro" id="IPR003362">
    <property type="entry name" value="Bact_transf"/>
</dbReference>
<evidence type="ECO:0000313" key="10">
    <source>
        <dbReference type="Proteomes" id="UP000019754"/>
    </source>
</evidence>
<protein>
    <submittedName>
        <fullName evidence="9">Polyprenyl glycosylphosphotransferase</fullName>
    </submittedName>
</protein>
<dbReference type="HOGENOM" id="CLU_606456_0_0_11"/>
<evidence type="ECO:0000259" key="8">
    <source>
        <dbReference type="Pfam" id="PF02397"/>
    </source>
</evidence>